<evidence type="ECO:0000313" key="3">
    <source>
        <dbReference type="Proteomes" id="UP000257109"/>
    </source>
</evidence>
<gene>
    <name evidence="2" type="ORF">CR513_56333</name>
</gene>
<organism evidence="2 3">
    <name type="scientific">Mucuna pruriens</name>
    <name type="common">Velvet bean</name>
    <name type="synonym">Dolichos pruriens</name>
    <dbReference type="NCBI Taxonomy" id="157652"/>
    <lineage>
        <taxon>Eukaryota</taxon>
        <taxon>Viridiplantae</taxon>
        <taxon>Streptophyta</taxon>
        <taxon>Embryophyta</taxon>
        <taxon>Tracheophyta</taxon>
        <taxon>Spermatophyta</taxon>
        <taxon>Magnoliopsida</taxon>
        <taxon>eudicotyledons</taxon>
        <taxon>Gunneridae</taxon>
        <taxon>Pentapetalae</taxon>
        <taxon>rosids</taxon>
        <taxon>fabids</taxon>
        <taxon>Fabales</taxon>
        <taxon>Fabaceae</taxon>
        <taxon>Papilionoideae</taxon>
        <taxon>50 kb inversion clade</taxon>
        <taxon>NPAAA clade</taxon>
        <taxon>indigoferoid/millettioid clade</taxon>
        <taxon>Phaseoleae</taxon>
        <taxon>Mucuna</taxon>
    </lineage>
</organism>
<dbReference type="Proteomes" id="UP000257109">
    <property type="component" value="Unassembled WGS sequence"/>
</dbReference>
<comment type="caution">
    <text evidence="2">The sequence shown here is derived from an EMBL/GenBank/DDBJ whole genome shotgun (WGS) entry which is preliminary data.</text>
</comment>
<dbReference type="AlphaFoldDB" id="A0A371EGE1"/>
<protein>
    <submittedName>
        <fullName evidence="2">Uncharacterized protein</fullName>
    </submittedName>
</protein>
<dbReference type="EMBL" id="QJKJ01014088">
    <property type="protein sequence ID" value="RDX65039.1"/>
    <property type="molecule type" value="Genomic_DNA"/>
</dbReference>
<sequence length="259" mass="28449">MYVRTSRPISADRYTAPQALSSRLKLFAGSTYVQTSRSVMADSNTTPRAVTQTFHSANPYELILALLLFLISVPSSSSSCLNELLVFCIFCPVFSPRRKSFLGLGLTLTLAYFVAGSPSSRLPGSSTQKDRSPSGATFEVGSFARGSQSSRCSGSKSYEEFPFEIWYCDNSIDDSSTGSLSWMDFEVVKVSSVLTSSSSLLSMVEAICQRGPWSVKVSPCLRGELVGRQSTGLEGPFFYFYETLPLKLGVRLPFTHFER</sequence>
<feature type="region of interest" description="Disordered" evidence="1">
    <location>
        <begin position="119"/>
        <end position="140"/>
    </location>
</feature>
<evidence type="ECO:0000313" key="2">
    <source>
        <dbReference type="EMBL" id="RDX65039.1"/>
    </source>
</evidence>
<accession>A0A371EGE1</accession>
<evidence type="ECO:0000256" key="1">
    <source>
        <dbReference type="SAM" id="MobiDB-lite"/>
    </source>
</evidence>
<proteinExistence type="predicted"/>
<reference evidence="2" key="1">
    <citation type="submission" date="2018-05" db="EMBL/GenBank/DDBJ databases">
        <title>Draft genome of Mucuna pruriens seed.</title>
        <authorList>
            <person name="Nnadi N.E."/>
            <person name="Vos R."/>
            <person name="Hasami M.H."/>
            <person name="Devisetty U.K."/>
            <person name="Aguiy J.C."/>
        </authorList>
    </citation>
    <scope>NUCLEOTIDE SEQUENCE [LARGE SCALE GENOMIC DNA]</scope>
    <source>
        <strain evidence="2">JCA_2017</strain>
    </source>
</reference>
<keyword evidence="3" id="KW-1185">Reference proteome</keyword>
<name>A0A371EGE1_MUCPR</name>
<feature type="non-terminal residue" evidence="2">
    <location>
        <position position="1"/>
    </location>
</feature>